<feature type="compositionally biased region" description="Basic and acidic residues" evidence="1">
    <location>
        <begin position="204"/>
        <end position="227"/>
    </location>
</feature>
<accession>A0A364MSW3</accession>
<dbReference type="AlphaFoldDB" id="A0A364MSW3"/>
<name>A0A364MSW3_STELY</name>
<proteinExistence type="predicted"/>
<evidence type="ECO:0000256" key="1">
    <source>
        <dbReference type="SAM" id="MobiDB-lite"/>
    </source>
</evidence>
<organism evidence="3 4">
    <name type="scientific">Stemphylium lycopersici</name>
    <name type="common">Tomato gray leaf spot disease fungus</name>
    <name type="synonym">Thyrospora lycopersici</name>
    <dbReference type="NCBI Taxonomy" id="183478"/>
    <lineage>
        <taxon>Eukaryota</taxon>
        <taxon>Fungi</taxon>
        <taxon>Dikarya</taxon>
        <taxon>Ascomycota</taxon>
        <taxon>Pezizomycotina</taxon>
        <taxon>Dothideomycetes</taxon>
        <taxon>Pleosporomycetidae</taxon>
        <taxon>Pleosporales</taxon>
        <taxon>Pleosporineae</taxon>
        <taxon>Pleosporaceae</taxon>
        <taxon>Stemphylium</taxon>
    </lineage>
</organism>
<gene>
    <name evidence="3" type="ORF">DDE83_008610</name>
</gene>
<dbReference type="Proteomes" id="UP000249619">
    <property type="component" value="Unassembled WGS sequence"/>
</dbReference>
<evidence type="ECO:0000313" key="3">
    <source>
        <dbReference type="EMBL" id="RAR02289.1"/>
    </source>
</evidence>
<keyword evidence="2" id="KW-1133">Transmembrane helix</keyword>
<evidence type="ECO:0000313" key="4">
    <source>
        <dbReference type="Proteomes" id="UP000249619"/>
    </source>
</evidence>
<keyword evidence="4" id="KW-1185">Reference proteome</keyword>
<keyword evidence="2" id="KW-0472">Membrane</keyword>
<keyword evidence="2" id="KW-0812">Transmembrane</keyword>
<comment type="caution">
    <text evidence="3">The sequence shown here is derived from an EMBL/GenBank/DDBJ whole genome shotgun (WGS) entry which is preliminary data.</text>
</comment>
<feature type="transmembrane region" description="Helical" evidence="2">
    <location>
        <begin position="83"/>
        <end position="104"/>
    </location>
</feature>
<feature type="transmembrane region" description="Helical" evidence="2">
    <location>
        <begin position="116"/>
        <end position="137"/>
    </location>
</feature>
<evidence type="ECO:0000256" key="2">
    <source>
        <dbReference type="SAM" id="Phobius"/>
    </source>
</evidence>
<protein>
    <submittedName>
        <fullName evidence="3">Uncharacterized protein</fullName>
    </submittedName>
</protein>
<feature type="region of interest" description="Disordered" evidence="1">
    <location>
        <begin position="202"/>
        <end position="227"/>
    </location>
</feature>
<sequence>MAPPSRLSVARERPLRIATLFTSAFATPFLIASTILSLQSGYWYRSDVTAFCFGYIPLFMTAVASSISLITQRRHSRLPGAQFSLLDGLAAVTYLSILISIWAAEVVRMGDGGEGLVAGYTTAPMIVNMFVHAYIFGCNARTLWASRSSVQVHECPNCHNSFAVGAQPAKETTKGGDRYSLLRGEDYLYNDADEGCYIDASARSSEEQMRPECEAKEEGKDEKILEV</sequence>
<reference evidence="4" key="1">
    <citation type="submission" date="2018-05" db="EMBL/GenBank/DDBJ databases">
        <title>Draft genome sequence of Stemphylium lycopersici strain CIDEFI 213.</title>
        <authorList>
            <person name="Medina R."/>
            <person name="Franco M.E.E."/>
            <person name="Lucentini C.G."/>
            <person name="Saparrat M.C.N."/>
            <person name="Balatti P.A."/>
        </authorList>
    </citation>
    <scope>NUCLEOTIDE SEQUENCE [LARGE SCALE GENOMIC DNA]</scope>
    <source>
        <strain evidence="4">CIDEFI 213</strain>
    </source>
</reference>
<dbReference type="STRING" id="183478.A0A364MSW3"/>
<dbReference type="EMBL" id="QGDH01000220">
    <property type="protein sequence ID" value="RAR02289.1"/>
    <property type="molecule type" value="Genomic_DNA"/>
</dbReference>
<feature type="transmembrane region" description="Helical" evidence="2">
    <location>
        <begin position="48"/>
        <end position="71"/>
    </location>
</feature>
<feature type="transmembrane region" description="Helical" evidence="2">
    <location>
        <begin position="20"/>
        <end position="42"/>
    </location>
</feature>